<dbReference type="AlphaFoldDB" id="A0A0E9VLP2"/>
<reference evidence="1" key="1">
    <citation type="submission" date="2014-11" db="EMBL/GenBank/DDBJ databases">
        <authorList>
            <person name="Amaro Gonzalez C."/>
        </authorList>
    </citation>
    <scope>NUCLEOTIDE SEQUENCE</scope>
</reference>
<name>A0A0E9VLP2_ANGAN</name>
<dbReference type="EMBL" id="GBXM01030424">
    <property type="protein sequence ID" value="JAH78153.1"/>
    <property type="molecule type" value="Transcribed_RNA"/>
</dbReference>
<protein>
    <submittedName>
        <fullName evidence="1">Uncharacterized protein</fullName>
    </submittedName>
</protein>
<sequence length="44" mass="5322">MRLYSRHFHTGDFHCDSWGTEKTQQRSCTFSVCLERLYHTRTKA</sequence>
<proteinExistence type="predicted"/>
<reference evidence="1" key="2">
    <citation type="journal article" date="2015" name="Fish Shellfish Immunol.">
        <title>Early steps in the European eel (Anguilla anguilla)-Vibrio vulnificus interaction in the gills: Role of the RtxA13 toxin.</title>
        <authorList>
            <person name="Callol A."/>
            <person name="Pajuelo D."/>
            <person name="Ebbesson L."/>
            <person name="Teles M."/>
            <person name="MacKenzie S."/>
            <person name="Amaro C."/>
        </authorList>
    </citation>
    <scope>NUCLEOTIDE SEQUENCE</scope>
</reference>
<accession>A0A0E9VLP2</accession>
<evidence type="ECO:0000313" key="1">
    <source>
        <dbReference type="EMBL" id="JAH78153.1"/>
    </source>
</evidence>
<organism evidence="1">
    <name type="scientific">Anguilla anguilla</name>
    <name type="common">European freshwater eel</name>
    <name type="synonym">Muraena anguilla</name>
    <dbReference type="NCBI Taxonomy" id="7936"/>
    <lineage>
        <taxon>Eukaryota</taxon>
        <taxon>Metazoa</taxon>
        <taxon>Chordata</taxon>
        <taxon>Craniata</taxon>
        <taxon>Vertebrata</taxon>
        <taxon>Euteleostomi</taxon>
        <taxon>Actinopterygii</taxon>
        <taxon>Neopterygii</taxon>
        <taxon>Teleostei</taxon>
        <taxon>Anguilliformes</taxon>
        <taxon>Anguillidae</taxon>
        <taxon>Anguilla</taxon>
    </lineage>
</organism>